<evidence type="ECO:0000256" key="1">
    <source>
        <dbReference type="SAM" id="MobiDB-lite"/>
    </source>
</evidence>
<proteinExistence type="predicted"/>
<feature type="compositionally biased region" description="Basic and acidic residues" evidence="1">
    <location>
        <begin position="131"/>
        <end position="141"/>
    </location>
</feature>
<evidence type="ECO:0000313" key="2">
    <source>
        <dbReference type="EMBL" id="OYX04946.1"/>
    </source>
</evidence>
<protein>
    <recommendedName>
        <fullName evidence="4">DUF2939 domain-containing protein</fullName>
    </recommendedName>
</protein>
<sequence length="191" mass="20907">MTRVKRILTGGAIGLVVVALVAAYFASPVLALHSLTEAAKTGDRAKLERLVDFPAVRDSLKSQLKAAMTRAVEQDPELRDNPFAAFGQLLMVGVVDKAVDAFATPDAIAEMVATGRAPEKLSPSEQGPRVETGKPRDKSDTEIRYGFQDLDHFKATYRDKAKPDEPVFGLTLERQGLFRWKLVRIDLSPAT</sequence>
<evidence type="ECO:0008006" key="4">
    <source>
        <dbReference type="Google" id="ProtNLM"/>
    </source>
</evidence>
<feature type="region of interest" description="Disordered" evidence="1">
    <location>
        <begin position="115"/>
        <end position="141"/>
    </location>
</feature>
<name>A0A258DBG5_CAUVI</name>
<dbReference type="AlphaFoldDB" id="A0A258DBG5"/>
<reference evidence="2 3" key="1">
    <citation type="submission" date="2017-03" db="EMBL/GenBank/DDBJ databases">
        <title>Lifting the veil on microbial sulfur biogeochemistry in mining wastewaters.</title>
        <authorList>
            <person name="Kantor R.S."/>
            <person name="Colenbrander Nelson T."/>
            <person name="Marshall S."/>
            <person name="Bennett D."/>
            <person name="Apte S."/>
            <person name="Camacho D."/>
            <person name="Thomas B.C."/>
            <person name="Warren L.A."/>
            <person name="Banfield J.F."/>
        </authorList>
    </citation>
    <scope>NUCLEOTIDE SEQUENCE [LARGE SCALE GENOMIC DNA]</scope>
    <source>
        <strain evidence="2">32-67-7</strain>
    </source>
</reference>
<accession>A0A258DBG5</accession>
<dbReference type="EMBL" id="NCDQ01000052">
    <property type="protein sequence ID" value="OYX04946.1"/>
    <property type="molecule type" value="Genomic_DNA"/>
</dbReference>
<gene>
    <name evidence="2" type="ORF">B7Z12_04985</name>
</gene>
<dbReference type="InterPro" id="IPR021330">
    <property type="entry name" value="DUF2939"/>
</dbReference>
<evidence type="ECO:0000313" key="3">
    <source>
        <dbReference type="Proteomes" id="UP000215616"/>
    </source>
</evidence>
<dbReference type="Pfam" id="PF11159">
    <property type="entry name" value="DUF2939"/>
    <property type="match status" value="1"/>
</dbReference>
<dbReference type="Proteomes" id="UP000215616">
    <property type="component" value="Unassembled WGS sequence"/>
</dbReference>
<comment type="caution">
    <text evidence="2">The sequence shown here is derived from an EMBL/GenBank/DDBJ whole genome shotgun (WGS) entry which is preliminary data.</text>
</comment>
<organism evidence="2 3">
    <name type="scientific">Caulobacter vibrioides</name>
    <name type="common">Caulobacter crescentus</name>
    <dbReference type="NCBI Taxonomy" id="155892"/>
    <lineage>
        <taxon>Bacteria</taxon>
        <taxon>Pseudomonadati</taxon>
        <taxon>Pseudomonadota</taxon>
        <taxon>Alphaproteobacteria</taxon>
        <taxon>Caulobacterales</taxon>
        <taxon>Caulobacteraceae</taxon>
        <taxon>Caulobacter</taxon>
    </lineage>
</organism>